<dbReference type="HOGENOM" id="CLU_132629_0_0_9"/>
<gene>
    <name evidence="1" type="ordered locus">Dtox_4218</name>
</gene>
<organism evidence="1 2">
    <name type="scientific">Desulfofarcimen acetoxidans (strain ATCC 49208 / DSM 771 / KCTC 5769 / VKM B-1644 / 5575)</name>
    <name type="common">Desulfotomaculum acetoxidans</name>
    <dbReference type="NCBI Taxonomy" id="485916"/>
    <lineage>
        <taxon>Bacteria</taxon>
        <taxon>Bacillati</taxon>
        <taxon>Bacillota</taxon>
        <taxon>Clostridia</taxon>
        <taxon>Eubacteriales</taxon>
        <taxon>Peptococcaceae</taxon>
        <taxon>Desulfofarcimen</taxon>
    </lineage>
</organism>
<dbReference type="EMBL" id="CP001720">
    <property type="protein sequence ID" value="ACV64885.1"/>
    <property type="molecule type" value="Genomic_DNA"/>
</dbReference>
<reference evidence="1 2" key="1">
    <citation type="journal article" date="2009" name="Stand. Genomic Sci.">
        <title>Complete genome sequence of Desulfotomaculum acetoxidans type strain (5575).</title>
        <authorList>
            <person name="Spring S."/>
            <person name="Lapidus A."/>
            <person name="Schroder M."/>
            <person name="Gleim D."/>
            <person name="Sims D."/>
            <person name="Meincke L."/>
            <person name="Glavina Del Rio T."/>
            <person name="Tice H."/>
            <person name="Copeland A."/>
            <person name="Cheng J.F."/>
            <person name="Lucas S."/>
            <person name="Chen F."/>
            <person name="Nolan M."/>
            <person name="Bruce D."/>
            <person name="Goodwin L."/>
            <person name="Pitluck S."/>
            <person name="Ivanova N."/>
            <person name="Mavromatis K."/>
            <person name="Mikhailova N."/>
            <person name="Pati A."/>
            <person name="Chen A."/>
            <person name="Palaniappan K."/>
            <person name="Land M."/>
            <person name="Hauser L."/>
            <person name="Chang Y.J."/>
            <person name="Jeffries C.D."/>
            <person name="Chain P."/>
            <person name="Saunders E."/>
            <person name="Brettin T."/>
            <person name="Detter J.C."/>
            <person name="Goker M."/>
            <person name="Bristow J."/>
            <person name="Eisen J.A."/>
            <person name="Markowitz V."/>
            <person name="Hugenholtz P."/>
            <person name="Kyrpides N.C."/>
            <person name="Klenk H.P."/>
            <person name="Han C."/>
        </authorList>
    </citation>
    <scope>NUCLEOTIDE SEQUENCE [LARGE SCALE GENOMIC DNA]</scope>
    <source>
        <strain evidence="2">ATCC 49208 / DSM 771 / VKM B-1644</strain>
    </source>
</reference>
<dbReference type="OrthoDB" id="6165634at2"/>
<dbReference type="STRING" id="485916.Dtox_4218"/>
<protein>
    <submittedName>
        <fullName evidence="1">Uncharacterized protein</fullName>
    </submittedName>
</protein>
<keyword evidence="2" id="KW-1185">Reference proteome</keyword>
<name>C8VZE0_DESAS</name>
<dbReference type="KEGG" id="dae:Dtox_4218"/>
<accession>C8VZE0</accession>
<dbReference type="RefSeq" id="WP_015759555.1">
    <property type="nucleotide sequence ID" value="NC_013216.1"/>
</dbReference>
<dbReference type="AlphaFoldDB" id="C8VZE0"/>
<proteinExistence type="predicted"/>
<dbReference type="Proteomes" id="UP000002217">
    <property type="component" value="Chromosome"/>
</dbReference>
<evidence type="ECO:0000313" key="1">
    <source>
        <dbReference type="EMBL" id="ACV64885.1"/>
    </source>
</evidence>
<evidence type="ECO:0000313" key="2">
    <source>
        <dbReference type="Proteomes" id="UP000002217"/>
    </source>
</evidence>
<dbReference type="eggNOG" id="ENOG50330N4">
    <property type="taxonomic scope" value="Bacteria"/>
</dbReference>
<sequence length="143" mass="17381">MREVDIITKQEWQEVEEQLQSFYTTVKLKCDEYNISLRLERLNQFKNVISVYVNGVVKGTWLMEDCEERKRFMRPVKKSLYSQKRKEEMKKFSKKKLKEYGIDLEATYTCYLPFWKSFKKMRSHLTKNNKTIELVKDDSRVDV</sequence>